<comment type="caution">
    <text evidence="3">The sequence shown here is derived from an EMBL/GenBank/DDBJ whole genome shotgun (WGS) entry which is preliminary data.</text>
</comment>
<dbReference type="AlphaFoldDB" id="A0A1D2MZF4"/>
<organism evidence="3 4">
    <name type="scientific">Orchesella cincta</name>
    <name type="common">Springtail</name>
    <name type="synonym">Podura cincta</name>
    <dbReference type="NCBI Taxonomy" id="48709"/>
    <lineage>
        <taxon>Eukaryota</taxon>
        <taxon>Metazoa</taxon>
        <taxon>Ecdysozoa</taxon>
        <taxon>Arthropoda</taxon>
        <taxon>Hexapoda</taxon>
        <taxon>Collembola</taxon>
        <taxon>Entomobryomorpha</taxon>
        <taxon>Entomobryoidea</taxon>
        <taxon>Orchesellidae</taxon>
        <taxon>Orchesellinae</taxon>
        <taxon>Orchesella</taxon>
    </lineage>
</organism>
<keyword evidence="2" id="KW-0732">Signal</keyword>
<dbReference type="EMBL" id="LJIJ01000374">
    <property type="protein sequence ID" value="ODM98194.1"/>
    <property type="molecule type" value="Genomic_DNA"/>
</dbReference>
<feature type="signal peptide" evidence="2">
    <location>
        <begin position="1"/>
        <end position="30"/>
    </location>
</feature>
<evidence type="ECO:0000313" key="3">
    <source>
        <dbReference type="EMBL" id="ODM98194.1"/>
    </source>
</evidence>
<evidence type="ECO:0000313" key="4">
    <source>
        <dbReference type="Proteomes" id="UP000094527"/>
    </source>
</evidence>
<accession>A0A1D2MZF4</accession>
<dbReference type="Proteomes" id="UP000094527">
    <property type="component" value="Unassembled WGS sequence"/>
</dbReference>
<protein>
    <submittedName>
        <fullName evidence="3">Uncharacterized protein</fullName>
    </submittedName>
</protein>
<keyword evidence="4" id="KW-1185">Reference proteome</keyword>
<reference evidence="3 4" key="1">
    <citation type="journal article" date="2016" name="Genome Biol. Evol.">
        <title>Gene Family Evolution Reflects Adaptation to Soil Environmental Stressors in the Genome of the Collembolan Orchesella cincta.</title>
        <authorList>
            <person name="Faddeeva-Vakhrusheva A."/>
            <person name="Derks M.F."/>
            <person name="Anvar S.Y."/>
            <person name="Agamennone V."/>
            <person name="Suring W."/>
            <person name="Smit S."/>
            <person name="van Straalen N.M."/>
            <person name="Roelofs D."/>
        </authorList>
    </citation>
    <scope>NUCLEOTIDE SEQUENCE [LARGE SCALE GENOMIC DNA]</scope>
    <source>
        <tissue evidence="3">Mixed pool</tissue>
    </source>
</reference>
<feature type="transmembrane region" description="Helical" evidence="1">
    <location>
        <begin position="112"/>
        <end position="137"/>
    </location>
</feature>
<name>A0A1D2MZF4_ORCCI</name>
<keyword evidence="1" id="KW-0472">Membrane</keyword>
<evidence type="ECO:0000256" key="1">
    <source>
        <dbReference type="SAM" id="Phobius"/>
    </source>
</evidence>
<evidence type="ECO:0000256" key="2">
    <source>
        <dbReference type="SAM" id="SignalP"/>
    </source>
</evidence>
<gene>
    <name evidence="3" type="ORF">Ocin01_08485</name>
</gene>
<sequence length="149" mass="17087">MFVAIWKRKSFLVLILFGFLIYPNFTHVAGCKPNEKEATLCPSSMQMVVTHWKKIMKVDPKEGMIKSPNEGEEPNVTLSGKKVDGILDDNKTDTSTMDGVIGILALQTKIIYLMWSVMLITFFILFLLTLMLLVIFIGRWRLEIFLNVR</sequence>
<keyword evidence="1" id="KW-1133">Transmembrane helix</keyword>
<feature type="chain" id="PRO_5008904787" evidence="2">
    <location>
        <begin position="31"/>
        <end position="149"/>
    </location>
</feature>
<keyword evidence="1" id="KW-0812">Transmembrane</keyword>
<proteinExistence type="predicted"/>